<name>A0A3E2NTS8_9SPHI</name>
<evidence type="ECO:0000313" key="2">
    <source>
        <dbReference type="Proteomes" id="UP000260823"/>
    </source>
</evidence>
<dbReference type="Proteomes" id="UP000260823">
    <property type="component" value="Unassembled WGS sequence"/>
</dbReference>
<organism evidence="1 2">
    <name type="scientific">Mucilaginibacter terrenus</name>
    <dbReference type="NCBI Taxonomy" id="2482727"/>
    <lineage>
        <taxon>Bacteria</taxon>
        <taxon>Pseudomonadati</taxon>
        <taxon>Bacteroidota</taxon>
        <taxon>Sphingobacteriia</taxon>
        <taxon>Sphingobacteriales</taxon>
        <taxon>Sphingobacteriaceae</taxon>
        <taxon>Mucilaginibacter</taxon>
    </lineage>
</organism>
<reference evidence="1 2" key="1">
    <citation type="submission" date="2018-08" db="EMBL/GenBank/DDBJ databases">
        <title>Mucilaginibacter terrae sp. nov., isolated from manganese diggings.</title>
        <authorList>
            <person name="Huang Y."/>
            <person name="Zhou Z."/>
        </authorList>
    </citation>
    <scope>NUCLEOTIDE SEQUENCE [LARGE SCALE GENOMIC DNA]</scope>
    <source>
        <strain evidence="1 2">ZH6</strain>
    </source>
</reference>
<proteinExistence type="predicted"/>
<dbReference type="OrthoDB" id="1263065at2"/>
<evidence type="ECO:0000313" key="1">
    <source>
        <dbReference type="EMBL" id="RFZ84422.1"/>
    </source>
</evidence>
<dbReference type="RefSeq" id="WP_117381312.1">
    <property type="nucleotide sequence ID" value="NZ_QWDE01000001.1"/>
</dbReference>
<dbReference type="AlphaFoldDB" id="A0A3E2NTS8"/>
<keyword evidence="2" id="KW-1185">Reference proteome</keyword>
<gene>
    <name evidence="1" type="ORF">DYU05_02025</name>
</gene>
<protein>
    <submittedName>
        <fullName evidence="1">Uncharacterized protein</fullName>
    </submittedName>
</protein>
<sequence length="78" mass="9210">MENWVYYRSVIDGEELRISGLNIWDHEWNNTRLWTTVKDPIYQQDRTMNIYTITAGETTITFAAGEFSNLVWGFYLPG</sequence>
<comment type="caution">
    <text evidence="1">The sequence shown here is derived from an EMBL/GenBank/DDBJ whole genome shotgun (WGS) entry which is preliminary data.</text>
</comment>
<accession>A0A3E2NTS8</accession>
<dbReference type="EMBL" id="QWDE01000001">
    <property type="protein sequence ID" value="RFZ84422.1"/>
    <property type="molecule type" value="Genomic_DNA"/>
</dbReference>